<dbReference type="InParanoid" id="A0A165CGP8"/>
<name>A0A165CGP8_9BASI</name>
<dbReference type="Pfam" id="PF02992">
    <property type="entry name" value="Transposase_21"/>
    <property type="match status" value="1"/>
</dbReference>
<organism evidence="1 2">
    <name type="scientific">Calocera cornea HHB12733</name>
    <dbReference type="NCBI Taxonomy" id="1353952"/>
    <lineage>
        <taxon>Eukaryota</taxon>
        <taxon>Fungi</taxon>
        <taxon>Dikarya</taxon>
        <taxon>Basidiomycota</taxon>
        <taxon>Agaricomycotina</taxon>
        <taxon>Dacrymycetes</taxon>
        <taxon>Dacrymycetales</taxon>
        <taxon>Dacrymycetaceae</taxon>
        <taxon>Calocera</taxon>
    </lineage>
</organism>
<dbReference type="OrthoDB" id="2404451at2759"/>
<protein>
    <submittedName>
        <fullName evidence="1">Uncharacterized protein</fullName>
    </submittedName>
</protein>
<sequence length="559" mass="62683">MKDIYSYHYPLAEELIKLANGVKTYDASKREFFLLRAHLILLFGDMPAVAKLMNMKGHNGVKPCRMCNVSAIREADARVSGVPLDRRAFPQQDALPNLLDPLNLPLRAHDAFLDAADRVAGAATSAEAERIAKDTGIKGVSIWSNFGSIVWPTSFPLDFMHLVFENVTPLLLDLWLGENRHCDPEEDNFVLPKHIWSAIGKQIDEGGNTIPGVFGRRVPNPVLKRFEYTAEAYLLWVSQVAPVVLSNRFEDAAYYTHLAVLATSVNACLSFSYPAGFAHDLRKTLAAWVVDFERLYYRGRPERVGLCPVTLHSVLHVADCIESAGPVWAYWAFGMERFCGRVQRCITGRRNPYLGIDRYLVQRAQWQQLLWKFPQLGSTPEAEVNEGHQLMSPRSMLVVEQRLRTKLAAYLAAKLGQEIALLRAHIPKQLVQWAKLRLPRGGDTLHAAEGVSRPAKRDMSYVRYKHDAHSVCYGQLRNLLELPVGTTTFTLAVIQPCKKDGQPPPCSACAFKELTAIRVVELSALEAVVGRLKDSRGRWCVLDRVELHHSAGNADLEVE</sequence>
<dbReference type="PANTHER" id="PTHR46579:SF1">
    <property type="entry name" value="F5_8 TYPE C DOMAIN-CONTAINING PROTEIN"/>
    <property type="match status" value="1"/>
</dbReference>
<accession>A0A165CGP8</accession>
<dbReference type="PANTHER" id="PTHR46579">
    <property type="entry name" value="F5/8 TYPE C DOMAIN-CONTAINING PROTEIN-RELATED"/>
    <property type="match status" value="1"/>
</dbReference>
<dbReference type="EMBL" id="KV424146">
    <property type="protein sequence ID" value="KZT50758.1"/>
    <property type="molecule type" value="Genomic_DNA"/>
</dbReference>
<dbReference type="STRING" id="1353952.A0A165CGP8"/>
<proteinExistence type="predicted"/>
<dbReference type="Proteomes" id="UP000076842">
    <property type="component" value="Unassembled WGS sequence"/>
</dbReference>
<dbReference type="InterPro" id="IPR004242">
    <property type="entry name" value="Transposase_21"/>
</dbReference>
<dbReference type="AlphaFoldDB" id="A0A165CGP8"/>
<evidence type="ECO:0000313" key="1">
    <source>
        <dbReference type="EMBL" id="KZT50758.1"/>
    </source>
</evidence>
<gene>
    <name evidence="1" type="ORF">CALCODRAFT_488449</name>
</gene>
<reference evidence="1 2" key="1">
    <citation type="journal article" date="2016" name="Mol. Biol. Evol.">
        <title>Comparative Genomics of Early-Diverging Mushroom-Forming Fungi Provides Insights into the Origins of Lignocellulose Decay Capabilities.</title>
        <authorList>
            <person name="Nagy L.G."/>
            <person name="Riley R."/>
            <person name="Tritt A."/>
            <person name="Adam C."/>
            <person name="Daum C."/>
            <person name="Floudas D."/>
            <person name="Sun H."/>
            <person name="Yadav J.S."/>
            <person name="Pangilinan J."/>
            <person name="Larsson K.H."/>
            <person name="Matsuura K."/>
            <person name="Barry K."/>
            <person name="Labutti K."/>
            <person name="Kuo R."/>
            <person name="Ohm R.A."/>
            <person name="Bhattacharya S.S."/>
            <person name="Shirouzu T."/>
            <person name="Yoshinaga Y."/>
            <person name="Martin F.M."/>
            <person name="Grigoriev I.V."/>
            <person name="Hibbett D.S."/>
        </authorList>
    </citation>
    <scope>NUCLEOTIDE SEQUENCE [LARGE SCALE GENOMIC DNA]</scope>
    <source>
        <strain evidence="1 2">HHB12733</strain>
    </source>
</reference>
<evidence type="ECO:0000313" key="2">
    <source>
        <dbReference type="Proteomes" id="UP000076842"/>
    </source>
</evidence>
<keyword evidence="2" id="KW-1185">Reference proteome</keyword>